<dbReference type="EMBL" id="AP018907">
    <property type="protein sequence ID" value="BBF93303.1"/>
    <property type="molecule type" value="Genomic_DNA"/>
</dbReference>
<dbReference type="PIRSF" id="PIRSF019574">
    <property type="entry name" value="Periplasmic_polyamine_BP"/>
    <property type="match status" value="1"/>
</dbReference>
<dbReference type="PANTHER" id="PTHR30222">
    <property type="entry name" value="SPERMIDINE/PUTRESCINE-BINDING PERIPLASMIC PROTEIN"/>
    <property type="match status" value="1"/>
</dbReference>
<dbReference type="SUPFAM" id="SSF53850">
    <property type="entry name" value="Periplasmic binding protein-like II"/>
    <property type="match status" value="1"/>
</dbReference>
<dbReference type="CDD" id="cd13659">
    <property type="entry name" value="PBP2_PotF"/>
    <property type="match status" value="1"/>
</dbReference>
<evidence type="ECO:0000256" key="6">
    <source>
        <dbReference type="SAM" id="SignalP"/>
    </source>
</evidence>
<dbReference type="InterPro" id="IPR001188">
    <property type="entry name" value="Sperm_putr-bd"/>
</dbReference>
<evidence type="ECO:0000313" key="8">
    <source>
        <dbReference type="Proteomes" id="UP000266934"/>
    </source>
</evidence>
<protein>
    <recommendedName>
        <fullName evidence="5">Putrescine-binding periplasmic protein</fullName>
    </recommendedName>
</protein>
<keyword evidence="4 5" id="KW-0574">Periplasm</keyword>
<keyword evidence="3 6" id="KW-0732">Signal</keyword>
<dbReference type="PANTHER" id="PTHR30222:SF12">
    <property type="entry name" value="NORSPERMIDINE SENSOR"/>
    <property type="match status" value="1"/>
</dbReference>
<evidence type="ECO:0000256" key="1">
    <source>
        <dbReference type="ARBA" id="ARBA00004418"/>
    </source>
</evidence>
<evidence type="ECO:0000256" key="3">
    <source>
        <dbReference type="ARBA" id="ARBA00022729"/>
    </source>
</evidence>
<feature type="chain" id="PRO_5016708840" description="Putrescine-binding periplasmic protein" evidence="6">
    <location>
        <begin position="20"/>
        <end position="370"/>
    </location>
</feature>
<keyword evidence="2 5" id="KW-0813">Transport</keyword>
<reference evidence="7 8" key="1">
    <citation type="submission" date="2018-08" db="EMBL/GenBank/DDBJ databases">
        <title>Complete genome sequencing of Blastochloris tepida GI.</title>
        <authorList>
            <person name="Tsukatani Y."/>
            <person name="Mori H."/>
        </authorList>
    </citation>
    <scope>NUCLEOTIDE SEQUENCE [LARGE SCALE GENOMIC DNA]</scope>
    <source>
        <strain evidence="7 8">GI</strain>
    </source>
</reference>
<dbReference type="GO" id="GO:0042597">
    <property type="term" value="C:periplasmic space"/>
    <property type="evidence" value="ECO:0007669"/>
    <property type="project" value="UniProtKB-SubCell"/>
</dbReference>
<comment type="subcellular location">
    <subcellularLocation>
        <location evidence="1 5">Periplasm</location>
    </subcellularLocation>
</comment>
<evidence type="ECO:0000256" key="2">
    <source>
        <dbReference type="ARBA" id="ARBA00022448"/>
    </source>
</evidence>
<dbReference type="Proteomes" id="UP000266934">
    <property type="component" value="Chromosome"/>
</dbReference>
<dbReference type="KEGG" id="blag:BLTE_19880"/>
<dbReference type="GO" id="GO:0019808">
    <property type="term" value="F:polyamine binding"/>
    <property type="evidence" value="ECO:0007669"/>
    <property type="project" value="InterPro"/>
</dbReference>
<dbReference type="OrthoDB" id="9769319at2"/>
<keyword evidence="8" id="KW-1185">Reference proteome</keyword>
<dbReference type="Gene3D" id="3.40.190.10">
    <property type="entry name" value="Periplasmic binding protein-like II"/>
    <property type="match status" value="2"/>
</dbReference>
<evidence type="ECO:0000256" key="5">
    <source>
        <dbReference type="PIRNR" id="PIRNR019574"/>
    </source>
</evidence>
<organism evidence="7 8">
    <name type="scientific">Blastochloris tepida</name>
    <dbReference type="NCBI Taxonomy" id="2233851"/>
    <lineage>
        <taxon>Bacteria</taxon>
        <taxon>Pseudomonadati</taxon>
        <taxon>Pseudomonadota</taxon>
        <taxon>Alphaproteobacteria</taxon>
        <taxon>Hyphomicrobiales</taxon>
        <taxon>Blastochloridaceae</taxon>
        <taxon>Blastochloris</taxon>
    </lineage>
</organism>
<dbReference type="Pfam" id="PF13416">
    <property type="entry name" value="SBP_bac_8"/>
    <property type="match status" value="1"/>
</dbReference>
<dbReference type="RefSeq" id="WP_126399907.1">
    <property type="nucleotide sequence ID" value="NZ_AP018907.1"/>
</dbReference>
<sequence>MAGRHGLMGVALAAMLALAGPAAGEPREVRVFNWSDYIDESTLAAFTKETGIEVRYNVFDSNETLETRLLAGRTGFDVVVPSGNFLQRQIKAGVFRKLDKSKLPNLVNAWPFVTEKLAVYDPGNEYGVNYMWGTTGLGYNVDMVRERLGDEPVDSWSIVFDPEKLAKLKDCGVHMLDAPDELIPAALTYLKLDPNSRDKADFEKAEKLLAPLRPYIRKFHSSEYINALANGDICLAVGWSGDVLQAKKRAAEAAEKTGRAPVQVAFAIPREGTLMFFDNFAIPKDAKNIDEAHAFIDFMLRPEIAAKNSSAVSYANGNLASQPLIEPRVRNDPAVYPPEETLAKLFIITPWDAATQRVGTRLWTKFKTGR</sequence>
<evidence type="ECO:0000313" key="7">
    <source>
        <dbReference type="EMBL" id="BBF93303.1"/>
    </source>
</evidence>
<feature type="signal peptide" evidence="6">
    <location>
        <begin position="1"/>
        <end position="19"/>
    </location>
</feature>
<dbReference type="PRINTS" id="PR00909">
    <property type="entry name" value="SPERMDNBNDNG"/>
</dbReference>
<name>A0A348G170_9HYPH</name>
<comment type="function">
    <text evidence="5">Required for the activity of the bacterial periplasmic transport system of putrescine.</text>
</comment>
<comment type="similarity">
    <text evidence="5">Belongs to the bacterial solute-binding protein PotD/PotF family.</text>
</comment>
<evidence type="ECO:0000256" key="4">
    <source>
        <dbReference type="ARBA" id="ARBA00022764"/>
    </source>
</evidence>
<dbReference type="GO" id="GO:0015846">
    <property type="term" value="P:polyamine transport"/>
    <property type="evidence" value="ECO:0007669"/>
    <property type="project" value="InterPro"/>
</dbReference>
<dbReference type="InterPro" id="IPR006059">
    <property type="entry name" value="SBP"/>
</dbReference>
<proteinExistence type="inferred from homology"/>
<dbReference type="AlphaFoldDB" id="A0A348G170"/>
<accession>A0A348G170</accession>
<gene>
    <name evidence="7" type="ORF">BLTE_19880</name>
</gene>